<dbReference type="Gene3D" id="3.30.40.10">
    <property type="entry name" value="Zinc/RING finger domain, C3HC4 (zinc finger)"/>
    <property type="match status" value="1"/>
</dbReference>
<dbReference type="SUPFAM" id="SSF57850">
    <property type="entry name" value="RING/U-box"/>
    <property type="match status" value="1"/>
</dbReference>
<name>X6MHP9_RETFI</name>
<protein>
    <recommendedName>
        <fullName evidence="6">RING-type domain-containing protein</fullName>
    </recommendedName>
</protein>
<evidence type="ECO:0000256" key="4">
    <source>
        <dbReference type="PROSITE-ProRule" id="PRU00175"/>
    </source>
</evidence>
<keyword evidence="8" id="KW-1185">Reference proteome</keyword>
<feature type="region of interest" description="Disordered" evidence="5">
    <location>
        <begin position="15"/>
        <end position="38"/>
    </location>
</feature>
<accession>X6MHP9</accession>
<keyword evidence="3" id="KW-0862">Zinc</keyword>
<proteinExistence type="predicted"/>
<dbReference type="PANTHER" id="PTHR45931">
    <property type="entry name" value="SI:CH211-59O9.10"/>
    <property type="match status" value="1"/>
</dbReference>
<keyword evidence="1" id="KW-0479">Metal-binding</keyword>
<dbReference type="PROSITE" id="PS50089">
    <property type="entry name" value="ZF_RING_2"/>
    <property type="match status" value="1"/>
</dbReference>
<dbReference type="GO" id="GO:0008270">
    <property type="term" value="F:zinc ion binding"/>
    <property type="evidence" value="ECO:0007669"/>
    <property type="project" value="UniProtKB-KW"/>
</dbReference>
<dbReference type="Pfam" id="PF13639">
    <property type="entry name" value="zf-RING_2"/>
    <property type="match status" value="1"/>
</dbReference>
<dbReference type="GO" id="GO:0061630">
    <property type="term" value="F:ubiquitin protein ligase activity"/>
    <property type="evidence" value="ECO:0007669"/>
    <property type="project" value="TreeGrafter"/>
</dbReference>
<evidence type="ECO:0000256" key="1">
    <source>
        <dbReference type="ARBA" id="ARBA00022723"/>
    </source>
</evidence>
<feature type="compositionally biased region" description="Basic and acidic residues" evidence="5">
    <location>
        <begin position="108"/>
        <end position="119"/>
    </location>
</feature>
<evidence type="ECO:0000256" key="5">
    <source>
        <dbReference type="SAM" id="MobiDB-lite"/>
    </source>
</evidence>
<evidence type="ECO:0000313" key="8">
    <source>
        <dbReference type="Proteomes" id="UP000023152"/>
    </source>
</evidence>
<dbReference type="InterPro" id="IPR001841">
    <property type="entry name" value="Znf_RING"/>
</dbReference>
<dbReference type="InterPro" id="IPR013083">
    <property type="entry name" value="Znf_RING/FYVE/PHD"/>
</dbReference>
<evidence type="ECO:0000259" key="6">
    <source>
        <dbReference type="PROSITE" id="PS50089"/>
    </source>
</evidence>
<dbReference type="Proteomes" id="UP000023152">
    <property type="component" value="Unassembled WGS sequence"/>
</dbReference>
<sequence>MYVGHCGCNRKEKKKHNSMLVNDTEQDENSKEDNEEEENAPACAVCMADYVEGDVINTLPCGHEFHKDCVAKWLPIKKICPLCRHDITKREKAAPLASNSANNGDRLLANEHNNERPSEEEVLEQT</sequence>
<keyword evidence="2 4" id="KW-0863">Zinc-finger</keyword>
<dbReference type="EMBL" id="ASPP01020546">
    <property type="protein sequence ID" value="ETO13543.1"/>
    <property type="molecule type" value="Genomic_DNA"/>
</dbReference>
<reference evidence="7 8" key="1">
    <citation type="journal article" date="2013" name="Curr. Biol.">
        <title>The Genome of the Foraminiferan Reticulomyxa filosa.</title>
        <authorList>
            <person name="Glockner G."/>
            <person name="Hulsmann N."/>
            <person name="Schleicher M."/>
            <person name="Noegel A.A."/>
            <person name="Eichinger L."/>
            <person name="Gallinger C."/>
            <person name="Pawlowski J."/>
            <person name="Sierra R."/>
            <person name="Euteneuer U."/>
            <person name="Pillet L."/>
            <person name="Moustafa A."/>
            <person name="Platzer M."/>
            <person name="Groth M."/>
            <person name="Szafranski K."/>
            <person name="Schliwa M."/>
        </authorList>
    </citation>
    <scope>NUCLEOTIDE SEQUENCE [LARGE SCALE GENOMIC DNA]</scope>
</reference>
<dbReference type="SMART" id="SM00184">
    <property type="entry name" value="RING"/>
    <property type="match status" value="1"/>
</dbReference>
<dbReference type="FunFam" id="3.30.40.10:FF:000388">
    <property type="entry name" value="Putative RING zinc finger domain superfamily protein"/>
    <property type="match status" value="1"/>
</dbReference>
<comment type="caution">
    <text evidence="7">The sequence shown here is derived from an EMBL/GenBank/DDBJ whole genome shotgun (WGS) entry which is preliminary data.</text>
</comment>
<feature type="region of interest" description="Disordered" evidence="5">
    <location>
        <begin position="91"/>
        <end position="126"/>
    </location>
</feature>
<feature type="domain" description="RING-type" evidence="6">
    <location>
        <begin position="43"/>
        <end position="84"/>
    </location>
</feature>
<dbReference type="PANTHER" id="PTHR45931:SF16">
    <property type="entry name" value="RING_U-BOX SUPERFAMILY PROTEIN"/>
    <property type="match status" value="1"/>
</dbReference>
<dbReference type="GO" id="GO:0006511">
    <property type="term" value="P:ubiquitin-dependent protein catabolic process"/>
    <property type="evidence" value="ECO:0007669"/>
    <property type="project" value="TreeGrafter"/>
</dbReference>
<evidence type="ECO:0000256" key="2">
    <source>
        <dbReference type="ARBA" id="ARBA00022771"/>
    </source>
</evidence>
<dbReference type="AlphaFoldDB" id="X6MHP9"/>
<dbReference type="OrthoDB" id="696294at2759"/>
<evidence type="ECO:0000256" key="3">
    <source>
        <dbReference type="ARBA" id="ARBA00022833"/>
    </source>
</evidence>
<dbReference type="InterPro" id="IPR051834">
    <property type="entry name" value="RING_finger_E3_ligase"/>
</dbReference>
<organism evidence="7 8">
    <name type="scientific">Reticulomyxa filosa</name>
    <dbReference type="NCBI Taxonomy" id="46433"/>
    <lineage>
        <taxon>Eukaryota</taxon>
        <taxon>Sar</taxon>
        <taxon>Rhizaria</taxon>
        <taxon>Retaria</taxon>
        <taxon>Foraminifera</taxon>
        <taxon>Monothalamids</taxon>
        <taxon>Reticulomyxidae</taxon>
        <taxon>Reticulomyxa</taxon>
    </lineage>
</organism>
<dbReference type="GO" id="GO:0005634">
    <property type="term" value="C:nucleus"/>
    <property type="evidence" value="ECO:0007669"/>
    <property type="project" value="TreeGrafter"/>
</dbReference>
<evidence type="ECO:0000313" key="7">
    <source>
        <dbReference type="EMBL" id="ETO13543.1"/>
    </source>
</evidence>
<gene>
    <name evidence="7" type="ORF">RFI_23825</name>
</gene>